<sequence length="145" mass="15659">MKSILFLTLLSIVFLPSGKPTPYLCPSNPLLQYPQSSATCVNPSKAKPIAMRPAALEWLVSNAPEKSTARFASKRCAKSVEILFPPPRNPPVVKASCGKAISAQNASVAVIGAMAPPPSLRCPQALWACCFLLRFWYDSCVHNNS</sequence>
<evidence type="ECO:0000256" key="1">
    <source>
        <dbReference type="SAM" id="SignalP"/>
    </source>
</evidence>
<dbReference type="Proteomes" id="UP000492821">
    <property type="component" value="Unassembled WGS sequence"/>
</dbReference>
<feature type="chain" id="PRO_5028867879" evidence="1">
    <location>
        <begin position="21"/>
        <end position="145"/>
    </location>
</feature>
<proteinExistence type="predicted"/>
<reference evidence="2" key="1">
    <citation type="journal article" date="2013" name="Genetics">
        <title>The draft genome and transcriptome of Panagrellus redivivus are shaped by the harsh demands of a free-living lifestyle.</title>
        <authorList>
            <person name="Srinivasan J."/>
            <person name="Dillman A.R."/>
            <person name="Macchietto M.G."/>
            <person name="Heikkinen L."/>
            <person name="Lakso M."/>
            <person name="Fracchia K.M."/>
            <person name="Antoshechkin I."/>
            <person name="Mortazavi A."/>
            <person name="Wong G."/>
            <person name="Sternberg P.W."/>
        </authorList>
    </citation>
    <scope>NUCLEOTIDE SEQUENCE [LARGE SCALE GENOMIC DNA]</scope>
    <source>
        <strain evidence="2">MT8872</strain>
    </source>
</reference>
<evidence type="ECO:0000313" key="3">
    <source>
        <dbReference type="WBParaSite" id="Pan_g18351.t1"/>
    </source>
</evidence>
<keyword evidence="2" id="KW-1185">Reference proteome</keyword>
<name>A0A7E4V9Q9_PANRE</name>
<keyword evidence="1" id="KW-0732">Signal</keyword>
<dbReference type="AlphaFoldDB" id="A0A7E4V9Q9"/>
<dbReference type="WBParaSite" id="Pan_g18351.t1">
    <property type="protein sequence ID" value="Pan_g18351.t1"/>
    <property type="gene ID" value="Pan_g18351"/>
</dbReference>
<protein>
    <submittedName>
        <fullName evidence="3">Secreted protein</fullName>
    </submittedName>
</protein>
<organism evidence="2 3">
    <name type="scientific">Panagrellus redivivus</name>
    <name type="common">Microworm</name>
    <dbReference type="NCBI Taxonomy" id="6233"/>
    <lineage>
        <taxon>Eukaryota</taxon>
        <taxon>Metazoa</taxon>
        <taxon>Ecdysozoa</taxon>
        <taxon>Nematoda</taxon>
        <taxon>Chromadorea</taxon>
        <taxon>Rhabditida</taxon>
        <taxon>Tylenchina</taxon>
        <taxon>Panagrolaimomorpha</taxon>
        <taxon>Panagrolaimoidea</taxon>
        <taxon>Panagrolaimidae</taxon>
        <taxon>Panagrellus</taxon>
    </lineage>
</organism>
<evidence type="ECO:0000313" key="2">
    <source>
        <dbReference type="Proteomes" id="UP000492821"/>
    </source>
</evidence>
<reference evidence="3" key="2">
    <citation type="submission" date="2020-10" db="UniProtKB">
        <authorList>
            <consortium name="WormBaseParasite"/>
        </authorList>
    </citation>
    <scope>IDENTIFICATION</scope>
</reference>
<accession>A0A7E4V9Q9</accession>
<feature type="signal peptide" evidence="1">
    <location>
        <begin position="1"/>
        <end position="20"/>
    </location>
</feature>